<protein>
    <submittedName>
        <fullName evidence="1">Uncharacterized protein</fullName>
    </submittedName>
</protein>
<accession>A0A2N3ICY6</accession>
<dbReference type="EMBL" id="MVDE01000005">
    <property type="protein sequence ID" value="PKQ68167.1"/>
    <property type="molecule type" value="Genomic_DNA"/>
</dbReference>
<keyword evidence="2" id="KW-1185">Reference proteome</keyword>
<dbReference type="Proteomes" id="UP000233618">
    <property type="component" value="Unassembled WGS sequence"/>
</dbReference>
<comment type="caution">
    <text evidence="1">The sequence shown here is derived from an EMBL/GenBank/DDBJ whole genome shotgun (WGS) entry which is preliminary data.</text>
</comment>
<proteinExistence type="predicted"/>
<dbReference type="RefSeq" id="WP_101308802.1">
    <property type="nucleotide sequence ID" value="NZ_CAXXEE010000003.1"/>
</dbReference>
<sequence length="218" mass="24475">MNNLNESLAQFLVSTKLLINNSINSSIIKSTVALFGYDEPKLTEAQTLLNTVEDLNNTQQKEYGDQYQAQNDFQTNRKKAHDAYMDLLTIAKIALKNDVSAQQSLGLNHPRKKSFSGWLTQALQFCNNLIASPNYTATMEVYGQGVEKIQAVKQAITDTQNSAEIHKSETGEAQQATQLRDAKLDELAIWVIDYKKIARIALKEQPQLLEKLGLLERS</sequence>
<organism evidence="1 2">
    <name type="scientific">Labilibaculum manganireducens</name>
    <dbReference type="NCBI Taxonomy" id="1940525"/>
    <lineage>
        <taxon>Bacteria</taxon>
        <taxon>Pseudomonadati</taxon>
        <taxon>Bacteroidota</taxon>
        <taxon>Bacteroidia</taxon>
        <taxon>Marinilabiliales</taxon>
        <taxon>Marinifilaceae</taxon>
        <taxon>Labilibaculum</taxon>
    </lineage>
</organism>
<evidence type="ECO:0000313" key="2">
    <source>
        <dbReference type="Proteomes" id="UP000233618"/>
    </source>
</evidence>
<name>A0A2N3ICY6_9BACT</name>
<dbReference type="AlphaFoldDB" id="A0A2N3ICY6"/>
<evidence type="ECO:0000313" key="1">
    <source>
        <dbReference type="EMBL" id="PKQ68167.1"/>
    </source>
</evidence>
<reference evidence="1 2" key="1">
    <citation type="journal article" date="2017" name="Front. Microbiol.">
        <title>Labilibaculum manganireducens gen. nov., sp. nov. and Labilibaculum filiforme sp. nov., Novel Bacteroidetes Isolated from Subsurface Sediments of the Baltic Sea.</title>
        <authorList>
            <person name="Vandieken V."/>
            <person name="Marshall I.P."/>
            <person name="Niemann H."/>
            <person name="Engelen B."/>
            <person name="Cypionka H."/>
        </authorList>
    </citation>
    <scope>NUCLEOTIDE SEQUENCE [LARGE SCALE GENOMIC DNA]</scope>
    <source>
        <strain evidence="1 2">59.10-2M</strain>
    </source>
</reference>
<gene>
    <name evidence="1" type="ORF">BZG01_05320</name>
</gene>